<name>A0A6N4RFC6_BLAVI</name>
<dbReference type="InterPro" id="IPR000182">
    <property type="entry name" value="GNAT_dom"/>
</dbReference>
<protein>
    <submittedName>
        <fullName evidence="2">GNAT family N-acetyltransferase</fullName>
    </submittedName>
</protein>
<dbReference type="PROSITE" id="PS51186">
    <property type="entry name" value="GNAT"/>
    <property type="match status" value="1"/>
</dbReference>
<dbReference type="PANTHER" id="PTHR43441:SF2">
    <property type="entry name" value="FAMILY ACETYLTRANSFERASE, PUTATIVE (AFU_ORTHOLOGUE AFUA_7G00850)-RELATED"/>
    <property type="match status" value="1"/>
</dbReference>
<dbReference type="Pfam" id="PF13302">
    <property type="entry name" value="Acetyltransf_3"/>
    <property type="match status" value="1"/>
</dbReference>
<dbReference type="GO" id="GO:0008999">
    <property type="term" value="F:protein-N-terminal-alanine acetyltransferase activity"/>
    <property type="evidence" value="ECO:0007669"/>
    <property type="project" value="TreeGrafter"/>
</dbReference>
<dbReference type="EMBL" id="VAFM01000001">
    <property type="protein sequence ID" value="TKW61838.1"/>
    <property type="molecule type" value="Genomic_DNA"/>
</dbReference>
<dbReference type="GO" id="GO:1990189">
    <property type="term" value="F:protein N-terminal-serine acetyltransferase activity"/>
    <property type="evidence" value="ECO:0007669"/>
    <property type="project" value="TreeGrafter"/>
</dbReference>
<evidence type="ECO:0000259" key="1">
    <source>
        <dbReference type="PROSITE" id="PS51186"/>
    </source>
</evidence>
<dbReference type="SUPFAM" id="SSF55729">
    <property type="entry name" value="Acyl-CoA N-acyltransferases (Nat)"/>
    <property type="match status" value="1"/>
</dbReference>
<sequence length="173" mass="20035">MQLQGKNWKIEKFSERDVPELVSLFEKDASIPQGLEFSRKDVRDLEDYFDKVLDAIADGQRFYFIVRSKICGALMGGISFIQEDDSRIWERSFWMTDTFRGKGYASQATSLATAWMFEHGFASEIREMTRHANTPSIRLKEKQGFQMDGLRPGGEALFRIDILHPSNFIPQHM</sequence>
<dbReference type="PANTHER" id="PTHR43441">
    <property type="entry name" value="RIBOSOMAL-PROTEIN-SERINE ACETYLTRANSFERASE"/>
    <property type="match status" value="1"/>
</dbReference>
<dbReference type="InterPro" id="IPR051908">
    <property type="entry name" value="Ribosomal_N-acetyltransferase"/>
</dbReference>
<proteinExistence type="predicted"/>
<gene>
    <name evidence="2" type="ORF">DI628_04250</name>
</gene>
<reference evidence="2 3" key="1">
    <citation type="journal article" date="2017" name="Nat. Commun.">
        <title>In situ click chemistry generation of cyclooxygenase-2 inhibitors.</title>
        <authorList>
            <person name="Bhardwaj A."/>
            <person name="Kaur J."/>
            <person name="Wuest M."/>
            <person name="Wuest F."/>
        </authorList>
    </citation>
    <scope>NUCLEOTIDE SEQUENCE [LARGE SCALE GENOMIC DNA]</scope>
    <source>
        <strain evidence="2">S2_018_000_R2_106</strain>
    </source>
</reference>
<evidence type="ECO:0000313" key="2">
    <source>
        <dbReference type="EMBL" id="TKW61838.1"/>
    </source>
</evidence>
<organism evidence="2 3">
    <name type="scientific">Blastochloris viridis</name>
    <name type="common">Rhodopseudomonas viridis</name>
    <dbReference type="NCBI Taxonomy" id="1079"/>
    <lineage>
        <taxon>Bacteria</taxon>
        <taxon>Pseudomonadati</taxon>
        <taxon>Pseudomonadota</taxon>
        <taxon>Alphaproteobacteria</taxon>
        <taxon>Hyphomicrobiales</taxon>
        <taxon>Blastochloridaceae</taxon>
        <taxon>Blastochloris</taxon>
    </lineage>
</organism>
<evidence type="ECO:0000313" key="3">
    <source>
        <dbReference type="Proteomes" id="UP000320948"/>
    </source>
</evidence>
<dbReference type="GO" id="GO:0005737">
    <property type="term" value="C:cytoplasm"/>
    <property type="evidence" value="ECO:0007669"/>
    <property type="project" value="TreeGrafter"/>
</dbReference>
<feature type="domain" description="N-acetyltransferase" evidence="1">
    <location>
        <begin position="19"/>
        <end position="163"/>
    </location>
</feature>
<keyword evidence="2" id="KW-0808">Transferase</keyword>
<accession>A0A6N4RFC6</accession>
<comment type="caution">
    <text evidence="2">The sequence shown here is derived from an EMBL/GenBank/DDBJ whole genome shotgun (WGS) entry which is preliminary data.</text>
</comment>
<dbReference type="Gene3D" id="3.40.630.30">
    <property type="match status" value="1"/>
</dbReference>
<dbReference type="InterPro" id="IPR016181">
    <property type="entry name" value="Acyl_CoA_acyltransferase"/>
</dbReference>
<dbReference type="Proteomes" id="UP000320948">
    <property type="component" value="Unassembled WGS sequence"/>
</dbReference>
<dbReference type="AlphaFoldDB" id="A0A6N4RFC6"/>